<evidence type="ECO:0000313" key="6">
    <source>
        <dbReference type="Proteomes" id="UP000198582"/>
    </source>
</evidence>
<dbReference type="OrthoDB" id="5181972at2"/>
<feature type="domain" description="HTH hxlR-type" evidence="4">
    <location>
        <begin position="12"/>
        <end position="108"/>
    </location>
</feature>
<dbReference type="EMBL" id="FOEF01000001">
    <property type="protein sequence ID" value="SEO63907.1"/>
    <property type="molecule type" value="Genomic_DNA"/>
</dbReference>
<dbReference type="Proteomes" id="UP000198582">
    <property type="component" value="Unassembled WGS sequence"/>
</dbReference>
<protein>
    <submittedName>
        <fullName evidence="5">DNA-binding transcriptional regulator, HxlR family</fullName>
    </submittedName>
</protein>
<evidence type="ECO:0000256" key="2">
    <source>
        <dbReference type="ARBA" id="ARBA00023125"/>
    </source>
</evidence>
<evidence type="ECO:0000256" key="1">
    <source>
        <dbReference type="ARBA" id="ARBA00023015"/>
    </source>
</evidence>
<evidence type="ECO:0000313" key="5">
    <source>
        <dbReference type="EMBL" id="SEO63907.1"/>
    </source>
</evidence>
<dbReference type="InterPro" id="IPR002577">
    <property type="entry name" value="HTH_HxlR"/>
</dbReference>
<accession>A0A1H8RCB7</accession>
<reference evidence="5 6" key="1">
    <citation type="submission" date="2016-10" db="EMBL/GenBank/DDBJ databases">
        <authorList>
            <person name="de Groot N.N."/>
        </authorList>
    </citation>
    <scope>NUCLEOTIDE SEQUENCE [LARGE SCALE GENOMIC DNA]</scope>
    <source>
        <strain evidence="5 6">DSM 44993</strain>
    </source>
</reference>
<proteinExistence type="predicted"/>
<evidence type="ECO:0000256" key="3">
    <source>
        <dbReference type="ARBA" id="ARBA00023163"/>
    </source>
</evidence>
<dbReference type="Pfam" id="PF01638">
    <property type="entry name" value="HxlR"/>
    <property type="match status" value="1"/>
</dbReference>
<dbReference type="InterPro" id="IPR036390">
    <property type="entry name" value="WH_DNA-bd_sf"/>
</dbReference>
<keyword evidence="2 5" id="KW-0238">DNA-binding</keyword>
<dbReference type="PANTHER" id="PTHR33204:SF18">
    <property type="entry name" value="TRANSCRIPTIONAL REGULATORY PROTEIN"/>
    <property type="match status" value="1"/>
</dbReference>
<dbReference type="PANTHER" id="PTHR33204">
    <property type="entry name" value="TRANSCRIPTIONAL REGULATOR, MARR FAMILY"/>
    <property type="match status" value="1"/>
</dbReference>
<dbReference type="AlphaFoldDB" id="A0A1H8RCB7"/>
<keyword evidence="1" id="KW-0805">Transcription regulation</keyword>
<dbReference type="SUPFAM" id="SSF46785">
    <property type="entry name" value="Winged helix' DNA-binding domain"/>
    <property type="match status" value="1"/>
</dbReference>
<dbReference type="Gene3D" id="1.10.10.10">
    <property type="entry name" value="Winged helix-like DNA-binding domain superfamily/Winged helix DNA-binding domain"/>
    <property type="match status" value="1"/>
</dbReference>
<dbReference type="GO" id="GO:0003677">
    <property type="term" value="F:DNA binding"/>
    <property type="evidence" value="ECO:0007669"/>
    <property type="project" value="UniProtKB-KW"/>
</dbReference>
<sequence>MSQRRDWTDPQCPVARAADLIGDRWSLLIVRDAFDGARRFTEFQRNLGMARNILSDRLRTLVDSGILASVPNATGTRAEYRLTARGRDLFAVIVSLRQWAERNAFPDAEPHSTLIDDATGQVVPMVRVLDRDGAMLDSAATHVERVPSGS</sequence>
<gene>
    <name evidence="5" type="ORF">SAMN04489732_101722</name>
</gene>
<dbReference type="PROSITE" id="PS51118">
    <property type="entry name" value="HTH_HXLR"/>
    <property type="match status" value="1"/>
</dbReference>
<keyword evidence="3" id="KW-0804">Transcription</keyword>
<dbReference type="InterPro" id="IPR036388">
    <property type="entry name" value="WH-like_DNA-bd_sf"/>
</dbReference>
<evidence type="ECO:0000259" key="4">
    <source>
        <dbReference type="PROSITE" id="PS51118"/>
    </source>
</evidence>
<organism evidence="5 6">
    <name type="scientific">Amycolatopsis saalfeldensis</name>
    <dbReference type="NCBI Taxonomy" id="394193"/>
    <lineage>
        <taxon>Bacteria</taxon>
        <taxon>Bacillati</taxon>
        <taxon>Actinomycetota</taxon>
        <taxon>Actinomycetes</taxon>
        <taxon>Pseudonocardiales</taxon>
        <taxon>Pseudonocardiaceae</taxon>
        <taxon>Amycolatopsis</taxon>
    </lineage>
</organism>
<keyword evidence="6" id="KW-1185">Reference proteome</keyword>
<name>A0A1H8RCB7_9PSEU</name>
<dbReference type="RefSeq" id="WP_091612267.1">
    <property type="nucleotide sequence ID" value="NZ_FOEF01000001.1"/>
</dbReference>